<keyword evidence="3" id="KW-1185">Reference proteome</keyword>
<evidence type="ECO:0000313" key="2">
    <source>
        <dbReference type="EMBL" id="NEC49639.1"/>
    </source>
</evidence>
<protein>
    <submittedName>
        <fullName evidence="2">Uncharacterized protein</fullName>
    </submittedName>
</protein>
<dbReference type="Gene3D" id="3.30.530.20">
    <property type="match status" value="1"/>
</dbReference>
<dbReference type="Proteomes" id="UP000471745">
    <property type="component" value="Unassembled WGS sequence"/>
</dbReference>
<dbReference type="AlphaFoldDB" id="A0A9X5HC53"/>
<dbReference type="EMBL" id="JAAGNA010000478">
    <property type="protein sequence ID" value="NEC49639.1"/>
    <property type="molecule type" value="Genomic_DNA"/>
</dbReference>
<proteinExistence type="predicted"/>
<feature type="region of interest" description="Disordered" evidence="1">
    <location>
        <begin position="68"/>
        <end position="108"/>
    </location>
</feature>
<comment type="caution">
    <text evidence="2">The sequence shown here is derived from an EMBL/GenBank/DDBJ whole genome shotgun (WGS) entry which is preliminary data.</text>
</comment>
<sequence length="158" mass="16623">MKRALWMVPVAAAGVAAVRKAGAAAHGAGTGDDRAGDRWLTVTVNRPEEDVRRDGKLPEPLERLADRIDVRTRPAPGDRGTELAARLKAPAPPAATSVPARLAGQDPRQDVRRALREAKALLEAGEIMLPDSPPTTRPTPGGRLVGLIGRRSGGEGVL</sequence>
<reference evidence="2 3" key="1">
    <citation type="submission" date="2020-01" db="EMBL/GenBank/DDBJ databases">
        <title>Insect and environment-associated Actinomycetes.</title>
        <authorList>
            <person name="Currrie C."/>
            <person name="Chevrette M."/>
            <person name="Carlson C."/>
            <person name="Stubbendieck R."/>
            <person name="Wendt-Pienkowski E."/>
        </authorList>
    </citation>
    <scope>NUCLEOTIDE SEQUENCE [LARGE SCALE GENOMIC DNA]</scope>
    <source>
        <strain evidence="2 3">SID8189</strain>
    </source>
</reference>
<evidence type="ECO:0000313" key="3">
    <source>
        <dbReference type="Proteomes" id="UP000471745"/>
    </source>
</evidence>
<dbReference type="RefSeq" id="WP_163088900.1">
    <property type="nucleotide sequence ID" value="NZ_JAAGNA010000478.1"/>
</dbReference>
<organism evidence="2 3">
    <name type="scientific">Actinospica acidiphila</name>
    <dbReference type="NCBI Taxonomy" id="304899"/>
    <lineage>
        <taxon>Bacteria</taxon>
        <taxon>Bacillati</taxon>
        <taxon>Actinomycetota</taxon>
        <taxon>Actinomycetes</taxon>
        <taxon>Catenulisporales</taxon>
        <taxon>Actinospicaceae</taxon>
        <taxon>Actinospica</taxon>
    </lineage>
</organism>
<gene>
    <name evidence="2" type="ORF">G3I18_13780</name>
</gene>
<dbReference type="InterPro" id="IPR023393">
    <property type="entry name" value="START-like_dom_sf"/>
</dbReference>
<name>A0A9X5HC53_9ACTN</name>
<evidence type="ECO:0000256" key="1">
    <source>
        <dbReference type="SAM" id="MobiDB-lite"/>
    </source>
</evidence>
<feature type="region of interest" description="Disordered" evidence="1">
    <location>
        <begin position="128"/>
        <end position="158"/>
    </location>
</feature>
<accession>A0A9X5HC53</accession>